<evidence type="ECO:0000256" key="1">
    <source>
        <dbReference type="SAM" id="MobiDB-lite"/>
    </source>
</evidence>
<dbReference type="AlphaFoldDB" id="A0A6B9ZJP3"/>
<evidence type="ECO:0000313" key="4">
    <source>
        <dbReference type="Proteomes" id="UP000476411"/>
    </source>
</evidence>
<sequence length="347" mass="37458">MALKKQKKTTGSRTVKVQATAGKSRTSAVTSRKIVLTTLSLGAIGVLGYLGWQYMKSRKAKRGANLDDTLLQNTGGGRAGTYPSGVIIDPLTPGTSRPIQDRIDIPSVSIPAGGGKSTKSTDEFPIKKGSKGENVRRLQEALIRKYGNATLPKYGADGDFGTETTNALKKLKMPLSISETFFNVLTQGSESTAGSSSDISNLASKIYNATIRRDFSAVLSLLKNIKSSTDYSTVSEGFKQFRLAGVRKTLVTGLLDTFSSSTQKQQLRLAFATMGLTYDGNKWSLSGIDGIPILTVVPAKVWINATTAVTVPPHMILGNEVARRLQYVLFINNGRYFLVHSNCIKHL</sequence>
<dbReference type="Proteomes" id="UP000476411">
    <property type="component" value="Chromosome"/>
</dbReference>
<feature type="region of interest" description="Disordered" evidence="1">
    <location>
        <begin position="1"/>
        <end position="23"/>
    </location>
</feature>
<feature type="compositionally biased region" description="Basic and acidic residues" evidence="1">
    <location>
        <begin position="119"/>
        <end position="132"/>
    </location>
</feature>
<proteinExistence type="predicted"/>
<keyword evidence="2" id="KW-1133">Transmembrane helix</keyword>
<feature type="compositionally biased region" description="Polar residues" evidence="1">
    <location>
        <begin position="11"/>
        <end position="23"/>
    </location>
</feature>
<feature type="region of interest" description="Disordered" evidence="1">
    <location>
        <begin position="82"/>
        <end position="101"/>
    </location>
</feature>
<feature type="transmembrane region" description="Helical" evidence="2">
    <location>
        <begin position="34"/>
        <end position="52"/>
    </location>
</feature>
<keyword evidence="4" id="KW-1185">Reference proteome</keyword>
<gene>
    <name evidence="3" type="ORF">GWR21_14880</name>
</gene>
<feature type="region of interest" description="Disordered" evidence="1">
    <location>
        <begin position="107"/>
        <end position="132"/>
    </location>
</feature>
<reference evidence="3 4" key="1">
    <citation type="submission" date="2020-01" db="EMBL/GenBank/DDBJ databases">
        <title>Complete genome sequence of Chitinophaga sp. H33E-04 isolated from quinoa roots.</title>
        <authorList>
            <person name="Weon H.-Y."/>
            <person name="Lee S.A."/>
        </authorList>
    </citation>
    <scope>NUCLEOTIDE SEQUENCE [LARGE SCALE GENOMIC DNA]</scope>
    <source>
        <strain evidence="3 4">H33E-04</strain>
    </source>
</reference>
<keyword evidence="2" id="KW-0812">Transmembrane</keyword>
<organism evidence="3 4">
    <name type="scientific">Chitinophaga agri</name>
    <dbReference type="NCBI Taxonomy" id="2703787"/>
    <lineage>
        <taxon>Bacteria</taxon>
        <taxon>Pseudomonadati</taxon>
        <taxon>Bacteroidota</taxon>
        <taxon>Chitinophagia</taxon>
        <taxon>Chitinophagales</taxon>
        <taxon>Chitinophagaceae</taxon>
        <taxon>Chitinophaga</taxon>
    </lineage>
</organism>
<dbReference type="KEGG" id="chih:GWR21_14880"/>
<evidence type="ECO:0000256" key="2">
    <source>
        <dbReference type="SAM" id="Phobius"/>
    </source>
</evidence>
<evidence type="ECO:0000313" key="3">
    <source>
        <dbReference type="EMBL" id="QHS60833.1"/>
    </source>
</evidence>
<dbReference type="EMBL" id="CP048113">
    <property type="protein sequence ID" value="QHS60833.1"/>
    <property type="molecule type" value="Genomic_DNA"/>
</dbReference>
<protein>
    <recommendedName>
        <fullName evidence="5">Peptidoglycan binding-like domain-containing protein</fullName>
    </recommendedName>
</protein>
<keyword evidence="2" id="KW-0472">Membrane</keyword>
<dbReference type="Gene3D" id="1.10.101.10">
    <property type="entry name" value="PGBD-like superfamily/PGBD"/>
    <property type="match status" value="1"/>
</dbReference>
<accession>A0A6B9ZJP3</accession>
<evidence type="ECO:0008006" key="5">
    <source>
        <dbReference type="Google" id="ProtNLM"/>
    </source>
</evidence>
<dbReference type="InterPro" id="IPR036366">
    <property type="entry name" value="PGBDSf"/>
</dbReference>
<dbReference type="RefSeq" id="WP_162332518.1">
    <property type="nucleotide sequence ID" value="NZ_CP048113.1"/>
</dbReference>
<feature type="compositionally biased region" description="Basic residues" evidence="1">
    <location>
        <begin position="1"/>
        <end position="10"/>
    </location>
</feature>
<name>A0A6B9ZJP3_9BACT</name>